<gene>
    <name evidence="1" type="ORF">ACIA8P_25505</name>
</gene>
<dbReference type="Proteomes" id="UP001612415">
    <property type="component" value="Unassembled WGS sequence"/>
</dbReference>
<reference evidence="1 2" key="1">
    <citation type="submission" date="2024-10" db="EMBL/GenBank/DDBJ databases">
        <title>The Natural Products Discovery Center: Release of the First 8490 Sequenced Strains for Exploring Actinobacteria Biosynthetic Diversity.</title>
        <authorList>
            <person name="Kalkreuter E."/>
            <person name="Kautsar S.A."/>
            <person name="Yang D."/>
            <person name="Bader C.D."/>
            <person name="Teijaro C.N."/>
            <person name="Fluegel L."/>
            <person name="Davis C.M."/>
            <person name="Simpson J.R."/>
            <person name="Lauterbach L."/>
            <person name="Steele A.D."/>
            <person name="Gui C."/>
            <person name="Meng S."/>
            <person name="Li G."/>
            <person name="Viehrig K."/>
            <person name="Ye F."/>
            <person name="Su P."/>
            <person name="Kiefer A.F."/>
            <person name="Nichols A."/>
            <person name="Cepeda A.J."/>
            <person name="Yan W."/>
            <person name="Fan B."/>
            <person name="Jiang Y."/>
            <person name="Adhikari A."/>
            <person name="Zheng C.-J."/>
            <person name="Schuster L."/>
            <person name="Cowan T.M."/>
            <person name="Smanski M.J."/>
            <person name="Chevrette M.G."/>
            <person name="De Carvalho L.P.S."/>
            <person name="Shen B."/>
        </authorList>
    </citation>
    <scope>NUCLEOTIDE SEQUENCE [LARGE SCALE GENOMIC DNA]</scope>
    <source>
        <strain evidence="1 2">NPDC051599</strain>
    </source>
</reference>
<keyword evidence="2" id="KW-1185">Reference proteome</keyword>
<protein>
    <submittedName>
        <fullName evidence="1">Uncharacterized protein</fullName>
    </submittedName>
</protein>
<proteinExistence type="predicted"/>
<evidence type="ECO:0000313" key="2">
    <source>
        <dbReference type="Proteomes" id="UP001612415"/>
    </source>
</evidence>
<name>A0ABW7Y9C4_STRCE</name>
<dbReference type="EMBL" id="JBITDC010000009">
    <property type="protein sequence ID" value="MFI5677988.1"/>
    <property type="molecule type" value="Genomic_DNA"/>
</dbReference>
<accession>A0ABW7Y9C4</accession>
<evidence type="ECO:0000313" key="1">
    <source>
        <dbReference type="EMBL" id="MFI5677988.1"/>
    </source>
</evidence>
<sequence>MENEDGGDGILMYLPSNSTGLGCSQTVILSKTTLGTPTDAHLGQTLTPQRS</sequence>
<organism evidence="1 2">
    <name type="scientific">Streptomyces cellulosae</name>
    <dbReference type="NCBI Taxonomy" id="1968"/>
    <lineage>
        <taxon>Bacteria</taxon>
        <taxon>Bacillati</taxon>
        <taxon>Actinomycetota</taxon>
        <taxon>Actinomycetes</taxon>
        <taxon>Kitasatosporales</taxon>
        <taxon>Streptomycetaceae</taxon>
        <taxon>Streptomyces</taxon>
    </lineage>
</organism>
<dbReference type="RefSeq" id="WP_398658555.1">
    <property type="nucleotide sequence ID" value="NZ_JBITDC010000009.1"/>
</dbReference>
<comment type="caution">
    <text evidence="1">The sequence shown here is derived from an EMBL/GenBank/DDBJ whole genome shotgun (WGS) entry which is preliminary data.</text>
</comment>